<proteinExistence type="predicted"/>
<gene>
    <name evidence="3" type="ORF">K431DRAFT_282399</name>
</gene>
<feature type="region of interest" description="Disordered" evidence="1">
    <location>
        <begin position="257"/>
        <end position="324"/>
    </location>
</feature>
<feature type="compositionally biased region" description="Low complexity" evidence="1">
    <location>
        <begin position="260"/>
        <end position="324"/>
    </location>
</feature>
<evidence type="ECO:0000259" key="2">
    <source>
        <dbReference type="Pfam" id="PF13259"/>
    </source>
</evidence>
<keyword evidence="4" id="KW-1185">Reference proteome</keyword>
<dbReference type="PANTHER" id="PTHR28065">
    <property type="entry name" value="FREQUENIN"/>
    <property type="match status" value="1"/>
</dbReference>
<accession>A0A9P4QCZ3</accession>
<dbReference type="Pfam" id="PF13259">
    <property type="entry name" value="clamp_Gag1-like"/>
    <property type="match status" value="1"/>
</dbReference>
<evidence type="ECO:0000256" key="1">
    <source>
        <dbReference type="SAM" id="MobiDB-lite"/>
    </source>
</evidence>
<organism evidence="3 4">
    <name type="scientific">Polychaeton citri CBS 116435</name>
    <dbReference type="NCBI Taxonomy" id="1314669"/>
    <lineage>
        <taxon>Eukaryota</taxon>
        <taxon>Fungi</taxon>
        <taxon>Dikarya</taxon>
        <taxon>Ascomycota</taxon>
        <taxon>Pezizomycotina</taxon>
        <taxon>Dothideomycetes</taxon>
        <taxon>Dothideomycetidae</taxon>
        <taxon>Capnodiales</taxon>
        <taxon>Capnodiaceae</taxon>
        <taxon>Polychaeton</taxon>
    </lineage>
</organism>
<comment type="caution">
    <text evidence="3">The sequence shown here is derived from an EMBL/GenBank/DDBJ whole genome shotgun (WGS) entry which is preliminary data.</text>
</comment>
<feature type="domain" description="Gag1-like clamp" evidence="2">
    <location>
        <begin position="195"/>
        <end position="392"/>
    </location>
</feature>
<dbReference type="PANTHER" id="PTHR28065:SF1">
    <property type="entry name" value="DUF4050 DOMAIN-CONTAINING PROTEIN"/>
    <property type="match status" value="1"/>
</dbReference>
<feature type="compositionally biased region" description="Basic and acidic residues" evidence="1">
    <location>
        <begin position="115"/>
        <end position="125"/>
    </location>
</feature>
<sequence>MPWDTLEGIAHSLGHHPPNPSHLGIIRSASVLEEVDEGQENSSAVLFGSHREQAAATQSSNTMTLHLGLHHHGHRSSQQQQSEIREARRLLREQVRTDWEYPTLPKWQSSGRKTRGAEKLEDENGRTIGGFKVHNNTDDGEGDNAIAILSFEPSEWKERSYSSSESGEEIDLDDRELSASMSSRKKSIKHVNEHTYRFEGPDSVGIQIQDRRLAKKRKRQALLQEEMAWNDGMRHWMARRDVWCAVRTREQLSAIESEKANAAARRTNSTTTTATATASNPSSPRTSTSSTSAQAVTAPSTAPTSSTSTPLSPPNLSALSLQPAPAPTSTALLPLAPPLLPNNPVRARIGISTYPEIYNKIILQSRTPSVPINLLTLTRALVKGWKDDGEWPPKPGVIEKSFAKQRKAGGSRVKEGVKGAVGKVLRITHVGGGGGHEGG</sequence>
<dbReference type="EMBL" id="MU003773">
    <property type="protein sequence ID" value="KAF2724134.1"/>
    <property type="molecule type" value="Genomic_DNA"/>
</dbReference>
<evidence type="ECO:0000313" key="4">
    <source>
        <dbReference type="Proteomes" id="UP000799441"/>
    </source>
</evidence>
<dbReference type="AlphaFoldDB" id="A0A9P4QCZ3"/>
<dbReference type="InterPro" id="IPR053274">
    <property type="entry name" value="Fluconazole_resistance"/>
</dbReference>
<feature type="region of interest" description="Disordered" evidence="1">
    <location>
        <begin position="158"/>
        <end position="188"/>
    </location>
</feature>
<protein>
    <recommendedName>
        <fullName evidence="2">Gag1-like clamp domain-containing protein</fullName>
    </recommendedName>
</protein>
<feature type="region of interest" description="Disordered" evidence="1">
    <location>
        <begin position="104"/>
        <end position="139"/>
    </location>
</feature>
<evidence type="ECO:0000313" key="3">
    <source>
        <dbReference type="EMBL" id="KAF2724134.1"/>
    </source>
</evidence>
<reference evidence="3" key="1">
    <citation type="journal article" date="2020" name="Stud. Mycol.">
        <title>101 Dothideomycetes genomes: a test case for predicting lifestyles and emergence of pathogens.</title>
        <authorList>
            <person name="Haridas S."/>
            <person name="Albert R."/>
            <person name="Binder M."/>
            <person name="Bloem J."/>
            <person name="Labutti K."/>
            <person name="Salamov A."/>
            <person name="Andreopoulos B."/>
            <person name="Baker S."/>
            <person name="Barry K."/>
            <person name="Bills G."/>
            <person name="Bluhm B."/>
            <person name="Cannon C."/>
            <person name="Castanera R."/>
            <person name="Culley D."/>
            <person name="Daum C."/>
            <person name="Ezra D."/>
            <person name="Gonzalez J."/>
            <person name="Henrissat B."/>
            <person name="Kuo A."/>
            <person name="Liang C."/>
            <person name="Lipzen A."/>
            <person name="Lutzoni F."/>
            <person name="Magnuson J."/>
            <person name="Mondo S."/>
            <person name="Nolan M."/>
            <person name="Ohm R."/>
            <person name="Pangilinan J."/>
            <person name="Park H.-J."/>
            <person name="Ramirez L."/>
            <person name="Alfaro M."/>
            <person name="Sun H."/>
            <person name="Tritt A."/>
            <person name="Yoshinaga Y."/>
            <person name="Zwiers L.-H."/>
            <person name="Turgeon B."/>
            <person name="Goodwin S."/>
            <person name="Spatafora J."/>
            <person name="Crous P."/>
            <person name="Grigoriev I."/>
        </authorList>
    </citation>
    <scope>NUCLEOTIDE SEQUENCE</scope>
    <source>
        <strain evidence="3">CBS 116435</strain>
    </source>
</reference>
<dbReference type="Proteomes" id="UP000799441">
    <property type="component" value="Unassembled WGS sequence"/>
</dbReference>
<dbReference type="InterPro" id="IPR025124">
    <property type="entry name" value="Gag1-like_clamp"/>
</dbReference>
<name>A0A9P4QCZ3_9PEZI</name>
<dbReference type="OrthoDB" id="5422958at2759"/>